<reference evidence="2 3" key="2">
    <citation type="journal article" date="2012" name="PLoS Pathog.">
        <title>Diverse lifestyles and strategies of plant pathogenesis encoded in the genomes of eighteen Dothideomycetes fungi.</title>
        <authorList>
            <person name="Ohm R.A."/>
            <person name="Feau N."/>
            <person name="Henrissat B."/>
            <person name="Schoch C.L."/>
            <person name="Horwitz B.A."/>
            <person name="Barry K.W."/>
            <person name="Condon B.J."/>
            <person name="Copeland A.C."/>
            <person name="Dhillon B."/>
            <person name="Glaser F."/>
            <person name="Hesse C.N."/>
            <person name="Kosti I."/>
            <person name="LaButti K."/>
            <person name="Lindquist E.A."/>
            <person name="Lucas S."/>
            <person name="Salamov A.A."/>
            <person name="Bradshaw R.E."/>
            <person name="Ciuffetti L."/>
            <person name="Hamelin R.C."/>
            <person name="Kema G.H.J."/>
            <person name="Lawrence C."/>
            <person name="Scott J.A."/>
            <person name="Spatafora J.W."/>
            <person name="Turgeon B.G."/>
            <person name="de Wit P.J.G.M."/>
            <person name="Zhong S."/>
            <person name="Goodwin S.B."/>
            <person name="Grigoriev I.V."/>
        </authorList>
    </citation>
    <scope>NUCLEOTIDE SEQUENCE [LARGE SCALE GENOMIC DNA]</scope>
    <source>
        <strain evidence="3">NZE10 / CBS 128990</strain>
    </source>
</reference>
<evidence type="ECO:0000313" key="3">
    <source>
        <dbReference type="Proteomes" id="UP000016933"/>
    </source>
</evidence>
<proteinExistence type="predicted"/>
<dbReference type="HOGENOM" id="CLU_990415_0_0_1"/>
<dbReference type="Proteomes" id="UP000016933">
    <property type="component" value="Unassembled WGS sequence"/>
</dbReference>
<dbReference type="OrthoDB" id="5305306at2759"/>
<name>N1Q3J0_DOTSN</name>
<accession>N1Q3J0</accession>
<feature type="region of interest" description="Disordered" evidence="1">
    <location>
        <begin position="1"/>
        <end position="28"/>
    </location>
</feature>
<dbReference type="AlphaFoldDB" id="N1Q3J0"/>
<keyword evidence="3" id="KW-1185">Reference proteome</keyword>
<gene>
    <name evidence="2" type="ORF">DOTSEDRAFT_76458</name>
</gene>
<evidence type="ECO:0000256" key="1">
    <source>
        <dbReference type="SAM" id="MobiDB-lite"/>
    </source>
</evidence>
<dbReference type="eggNOG" id="ENOG502TA4C">
    <property type="taxonomic scope" value="Eukaryota"/>
</dbReference>
<reference evidence="3" key="1">
    <citation type="journal article" date="2012" name="PLoS Genet.">
        <title>The genomes of the fungal plant pathogens Cladosporium fulvum and Dothistroma septosporum reveal adaptation to different hosts and lifestyles but also signatures of common ancestry.</title>
        <authorList>
            <person name="de Wit P.J.G.M."/>
            <person name="van der Burgt A."/>
            <person name="Oekmen B."/>
            <person name="Stergiopoulos I."/>
            <person name="Abd-Elsalam K.A."/>
            <person name="Aerts A.L."/>
            <person name="Bahkali A.H."/>
            <person name="Beenen H.G."/>
            <person name="Chettri P."/>
            <person name="Cox M.P."/>
            <person name="Datema E."/>
            <person name="de Vries R.P."/>
            <person name="Dhillon B."/>
            <person name="Ganley A.R."/>
            <person name="Griffiths S.A."/>
            <person name="Guo Y."/>
            <person name="Hamelin R.C."/>
            <person name="Henrissat B."/>
            <person name="Kabir M.S."/>
            <person name="Jashni M.K."/>
            <person name="Kema G."/>
            <person name="Klaubauf S."/>
            <person name="Lapidus A."/>
            <person name="Levasseur A."/>
            <person name="Lindquist E."/>
            <person name="Mehrabi R."/>
            <person name="Ohm R.A."/>
            <person name="Owen T.J."/>
            <person name="Salamov A."/>
            <person name="Schwelm A."/>
            <person name="Schijlen E."/>
            <person name="Sun H."/>
            <person name="van den Burg H.A."/>
            <person name="van Ham R.C.H.J."/>
            <person name="Zhang S."/>
            <person name="Goodwin S.B."/>
            <person name="Grigoriev I.V."/>
            <person name="Collemare J."/>
            <person name="Bradshaw R.E."/>
        </authorList>
    </citation>
    <scope>NUCLEOTIDE SEQUENCE [LARGE SCALE GENOMIC DNA]</scope>
    <source>
        <strain evidence="3">NZE10 / CBS 128990</strain>
    </source>
</reference>
<feature type="compositionally biased region" description="Polar residues" evidence="1">
    <location>
        <begin position="8"/>
        <end position="24"/>
    </location>
</feature>
<organism evidence="2 3">
    <name type="scientific">Dothistroma septosporum (strain NZE10 / CBS 128990)</name>
    <name type="common">Red band needle blight fungus</name>
    <name type="synonym">Mycosphaerella pini</name>
    <dbReference type="NCBI Taxonomy" id="675120"/>
    <lineage>
        <taxon>Eukaryota</taxon>
        <taxon>Fungi</taxon>
        <taxon>Dikarya</taxon>
        <taxon>Ascomycota</taxon>
        <taxon>Pezizomycotina</taxon>
        <taxon>Dothideomycetes</taxon>
        <taxon>Dothideomycetidae</taxon>
        <taxon>Mycosphaerellales</taxon>
        <taxon>Mycosphaerellaceae</taxon>
        <taxon>Dothistroma</taxon>
    </lineage>
</organism>
<sequence length="267" mass="30776">MPAPLPPSFSQSKKWVSPNLVGSKQQERANAARQRLCRNSIAWTLNLNREQHRQDFERDWHERKGKQERRELQKQRSRRAVREMYGVSVSIAPQPSSLLVDKLAAVLMRRHEELMPAFCNNLSLVLCRPTVFSHGHSIKRFDPDYELGSVPKPEAEFPGLAEMKYEGDERIATDLLHRRFMGAPRVHGNDTFNWAQAAIIPQYPLDDTRLNYQYAVHRLPNAHESIIVEETMFRAQEWDGRPCSGEPAITDEGVYLLDADLVAYLDD</sequence>
<dbReference type="EMBL" id="KB446535">
    <property type="protein sequence ID" value="EME49014.1"/>
    <property type="molecule type" value="Genomic_DNA"/>
</dbReference>
<dbReference type="STRING" id="675120.N1Q3J0"/>
<feature type="region of interest" description="Disordered" evidence="1">
    <location>
        <begin position="58"/>
        <end position="77"/>
    </location>
</feature>
<evidence type="ECO:0000313" key="2">
    <source>
        <dbReference type="EMBL" id="EME49014.1"/>
    </source>
</evidence>
<dbReference type="OMA" id="EWDGRPC"/>
<protein>
    <submittedName>
        <fullName evidence="2">Uncharacterized protein</fullName>
    </submittedName>
</protein>